<feature type="domain" description="DinB-like" evidence="1">
    <location>
        <begin position="38"/>
        <end position="164"/>
    </location>
</feature>
<evidence type="ECO:0000313" key="2">
    <source>
        <dbReference type="EMBL" id="MED1204091.1"/>
    </source>
</evidence>
<gene>
    <name evidence="2" type="ORF">P4T90_13610</name>
</gene>
<dbReference type="InterPro" id="IPR024775">
    <property type="entry name" value="DinB-like"/>
</dbReference>
<name>A0ABU6MHE8_9BACI</name>
<comment type="caution">
    <text evidence="2">The sequence shown here is derived from an EMBL/GenBank/DDBJ whole genome shotgun (WGS) entry which is preliminary data.</text>
</comment>
<dbReference type="SUPFAM" id="SSF109854">
    <property type="entry name" value="DinB/YfiT-like putative metalloenzymes"/>
    <property type="match status" value="1"/>
</dbReference>
<reference evidence="2 3" key="1">
    <citation type="submission" date="2023-03" db="EMBL/GenBank/DDBJ databases">
        <title>Bacillus Genome Sequencing.</title>
        <authorList>
            <person name="Dunlap C."/>
        </authorList>
    </citation>
    <scope>NUCLEOTIDE SEQUENCE [LARGE SCALE GENOMIC DNA]</scope>
    <source>
        <strain evidence="2 3">B-23453</strain>
    </source>
</reference>
<keyword evidence="3" id="KW-1185">Reference proteome</keyword>
<evidence type="ECO:0000313" key="3">
    <source>
        <dbReference type="Proteomes" id="UP001341444"/>
    </source>
</evidence>
<accession>A0ABU6MHE8</accession>
<dbReference type="RefSeq" id="WP_066263833.1">
    <property type="nucleotide sequence ID" value="NZ_JARMAB010000020.1"/>
</dbReference>
<protein>
    <submittedName>
        <fullName evidence="2">DinB family protein</fullName>
    </submittedName>
</protein>
<organism evidence="2 3">
    <name type="scientific">Heyndrickxia acidicola</name>
    <dbReference type="NCBI Taxonomy" id="209389"/>
    <lineage>
        <taxon>Bacteria</taxon>
        <taxon>Bacillati</taxon>
        <taxon>Bacillota</taxon>
        <taxon>Bacilli</taxon>
        <taxon>Bacillales</taxon>
        <taxon>Bacillaceae</taxon>
        <taxon>Heyndrickxia</taxon>
    </lineage>
</organism>
<evidence type="ECO:0000259" key="1">
    <source>
        <dbReference type="Pfam" id="PF12867"/>
    </source>
</evidence>
<dbReference type="Gene3D" id="1.20.120.450">
    <property type="entry name" value="dinb family like domain"/>
    <property type="match status" value="1"/>
</dbReference>
<proteinExistence type="predicted"/>
<dbReference type="Proteomes" id="UP001341444">
    <property type="component" value="Unassembled WGS sequence"/>
</dbReference>
<sequence>MNTRPELNEYDPFYHRYICLAPEGNIKDVLMNQKKTAAEFFGNFSEEQSYFSYAPEKWSIKEVLGHITDTERIMAYRLLAIARGESVSLPGFDENSYVANASFNQRSLQDLIDDFLLVRESSISLIKSLQPDLLTRLGEANQSKVSVRALGYIIAGHELHHRKILKERYAASPEFPQYNRI</sequence>
<dbReference type="InterPro" id="IPR034660">
    <property type="entry name" value="DinB/YfiT-like"/>
</dbReference>
<dbReference type="EMBL" id="JARMAB010000020">
    <property type="protein sequence ID" value="MED1204091.1"/>
    <property type="molecule type" value="Genomic_DNA"/>
</dbReference>
<dbReference type="Pfam" id="PF12867">
    <property type="entry name" value="DinB_2"/>
    <property type="match status" value="1"/>
</dbReference>